<evidence type="ECO:0000313" key="1">
    <source>
        <dbReference type="EMBL" id="SYV97946.1"/>
    </source>
</evidence>
<dbReference type="AlphaFoldDB" id="A0A3B0Q5E0"/>
<keyword evidence="2" id="KW-1185">Reference proteome</keyword>
<proteinExistence type="predicted"/>
<protein>
    <submittedName>
        <fullName evidence="1">Uncharacterized protein</fullName>
    </submittedName>
</protein>
<name>A0A3B0Q5E0_9BACT</name>
<dbReference type="EMBL" id="LS991951">
    <property type="protein sequence ID" value="SYV97946.1"/>
    <property type="molecule type" value="Genomic_DNA"/>
</dbReference>
<dbReference type="Proteomes" id="UP000257559">
    <property type="component" value="Chromosome"/>
</dbReference>
<feature type="non-terminal residue" evidence="1">
    <location>
        <position position="48"/>
    </location>
</feature>
<accession>A0A3B0Q5E0</accession>
<dbReference type="KEGG" id="medw:NCTC10132_01318"/>
<evidence type="ECO:0000313" key="2">
    <source>
        <dbReference type="Proteomes" id="UP000257559"/>
    </source>
</evidence>
<reference evidence="2" key="1">
    <citation type="submission" date="2018-06" db="EMBL/GenBank/DDBJ databases">
        <authorList>
            <consortium name="Pathogen Informatics"/>
        </authorList>
    </citation>
    <scope>NUCLEOTIDE SEQUENCE [LARGE SCALE GENOMIC DNA]</scope>
    <source>
        <strain evidence="2">NCTC10132</strain>
    </source>
</reference>
<sequence length="48" mass="5626">MFASNKYDVNANTIEEFIVKYNDNTNNAKFYSNIVFAGDYQIQPILTW</sequence>
<organism evidence="1 2">
    <name type="scientific">Mycoplasmopsis edwardii</name>
    <dbReference type="NCBI Taxonomy" id="53558"/>
    <lineage>
        <taxon>Bacteria</taxon>
        <taxon>Bacillati</taxon>
        <taxon>Mycoplasmatota</taxon>
        <taxon>Mycoplasmoidales</taxon>
        <taxon>Metamycoplasmataceae</taxon>
        <taxon>Mycoplasmopsis</taxon>
    </lineage>
</organism>
<gene>
    <name evidence="1" type="ORF">NCTC10132_01318</name>
</gene>